<dbReference type="Proteomes" id="UP001142592">
    <property type="component" value="Unassembled WGS sequence"/>
</dbReference>
<organism evidence="1 2">
    <name type="scientific">Pedobacter agri</name>
    <dbReference type="NCBI Taxonomy" id="454586"/>
    <lineage>
        <taxon>Bacteria</taxon>
        <taxon>Pseudomonadati</taxon>
        <taxon>Bacteroidota</taxon>
        <taxon>Sphingobacteriia</taxon>
        <taxon>Sphingobacteriales</taxon>
        <taxon>Sphingobacteriaceae</taxon>
        <taxon>Pedobacter</taxon>
    </lineage>
</organism>
<evidence type="ECO:0000313" key="2">
    <source>
        <dbReference type="Proteomes" id="UP001142592"/>
    </source>
</evidence>
<dbReference type="EMBL" id="JAPJUH010000007">
    <property type="protein sequence ID" value="MCX3267312.1"/>
    <property type="molecule type" value="Genomic_DNA"/>
</dbReference>
<comment type="caution">
    <text evidence="1">The sequence shown here is derived from an EMBL/GenBank/DDBJ whole genome shotgun (WGS) entry which is preliminary data.</text>
</comment>
<protein>
    <submittedName>
        <fullName evidence="1">Uncharacterized protein</fullName>
    </submittedName>
</protein>
<dbReference type="AlphaFoldDB" id="A0A9X3IAV4"/>
<gene>
    <name evidence="1" type="ORF">OQZ29_21295</name>
</gene>
<accession>A0A9X3IAV4</accession>
<keyword evidence="2" id="KW-1185">Reference proteome</keyword>
<evidence type="ECO:0000313" key="1">
    <source>
        <dbReference type="EMBL" id="MCX3267312.1"/>
    </source>
</evidence>
<reference evidence="1" key="1">
    <citation type="submission" date="2022-11" db="EMBL/GenBank/DDBJ databases">
        <authorList>
            <person name="Graham C."/>
            <person name="Newman J.D."/>
        </authorList>
    </citation>
    <scope>NUCLEOTIDE SEQUENCE</scope>
    <source>
        <strain evidence="1">DSM 19486</strain>
    </source>
</reference>
<dbReference type="RefSeq" id="WP_010599647.1">
    <property type="nucleotide sequence ID" value="NZ_JAPJUH010000007.1"/>
</dbReference>
<proteinExistence type="predicted"/>
<sequence length="67" mass="7901">MYEDRLKARVIKEQLELEKQANELISAFENKWKAKYVDLTLIPIPSIKNSLPYNQQKGGKIQFFMTL</sequence>
<name>A0A9X3IAV4_9SPHI</name>